<comment type="subcellular location">
    <subcellularLocation>
        <location evidence="4">Cytoplasm</location>
        <location evidence="4">Cytosol</location>
    </subcellularLocation>
    <subcellularLocation>
        <location evidence="4">Nucleus</location>
    </subcellularLocation>
</comment>
<dbReference type="EMBL" id="JBEDUW010000006">
    <property type="protein sequence ID" value="KAK9921208.1"/>
    <property type="molecule type" value="Genomic_DNA"/>
</dbReference>
<dbReference type="GO" id="GO:0005829">
    <property type="term" value="C:cytosol"/>
    <property type="evidence" value="ECO:0007669"/>
    <property type="project" value="UniProtKB-SubCell"/>
</dbReference>
<keyword evidence="1 4" id="KW-0932">Cytokinin signaling pathway</keyword>
<dbReference type="PROSITE" id="PS50894">
    <property type="entry name" value="HPT"/>
    <property type="match status" value="1"/>
</dbReference>
<comment type="domain">
    <text evidence="4">Histidine-containing phosphotransfer domain (HPt) contains an active histidine that mediates the phosphotransfer.</text>
</comment>
<organism evidence="6 7">
    <name type="scientific">Rubus argutus</name>
    <name type="common">Southern blackberry</name>
    <dbReference type="NCBI Taxonomy" id="59490"/>
    <lineage>
        <taxon>Eukaryota</taxon>
        <taxon>Viridiplantae</taxon>
        <taxon>Streptophyta</taxon>
        <taxon>Embryophyta</taxon>
        <taxon>Tracheophyta</taxon>
        <taxon>Spermatophyta</taxon>
        <taxon>Magnoliopsida</taxon>
        <taxon>eudicotyledons</taxon>
        <taxon>Gunneridae</taxon>
        <taxon>Pentapetalae</taxon>
        <taxon>rosids</taxon>
        <taxon>fabids</taxon>
        <taxon>Rosales</taxon>
        <taxon>Rosaceae</taxon>
        <taxon>Rosoideae</taxon>
        <taxon>Rosoideae incertae sedis</taxon>
        <taxon>Rubus</taxon>
    </lineage>
</organism>
<protein>
    <recommendedName>
        <fullName evidence="4">Histidine-containing phosphotransfer protein</fullName>
    </recommendedName>
</protein>
<feature type="modified residue" description="Phosphohistidine" evidence="3">
    <location>
        <position position="80"/>
    </location>
</feature>
<proteinExistence type="predicted"/>
<gene>
    <name evidence="6" type="ORF">M0R45_029728</name>
</gene>
<dbReference type="PANTHER" id="PTHR28242:SF30">
    <property type="entry name" value="HISTIDINE-CONTAINING PHOSPHOTRANSFER PROTEIN 2"/>
    <property type="match status" value="1"/>
</dbReference>
<keyword evidence="2 4" id="KW-0902">Two-component regulatory system</keyword>
<dbReference type="GO" id="GO:0043424">
    <property type="term" value="F:protein histidine kinase binding"/>
    <property type="evidence" value="ECO:0007669"/>
    <property type="project" value="UniProtKB-UniRule"/>
</dbReference>
<dbReference type="AlphaFoldDB" id="A0AAW1WBL4"/>
<comment type="caution">
    <text evidence="6">The sequence shown here is derived from an EMBL/GenBank/DDBJ whole genome shotgun (WGS) entry which is preliminary data.</text>
</comment>
<keyword evidence="7" id="KW-1185">Reference proteome</keyword>
<dbReference type="GO" id="GO:0009927">
    <property type="term" value="F:histidine phosphotransfer kinase activity"/>
    <property type="evidence" value="ECO:0007669"/>
    <property type="project" value="UniProtKB-UniRule"/>
</dbReference>
<reference evidence="6 7" key="1">
    <citation type="journal article" date="2023" name="G3 (Bethesda)">
        <title>A chromosome-length genome assembly and annotation of blackberry (Rubus argutus, cv. 'Hillquist').</title>
        <authorList>
            <person name="Bruna T."/>
            <person name="Aryal R."/>
            <person name="Dudchenko O."/>
            <person name="Sargent D.J."/>
            <person name="Mead D."/>
            <person name="Buti M."/>
            <person name="Cavallini A."/>
            <person name="Hytonen T."/>
            <person name="Andres J."/>
            <person name="Pham M."/>
            <person name="Weisz D."/>
            <person name="Mascagni F."/>
            <person name="Usai G."/>
            <person name="Natali L."/>
            <person name="Bassil N."/>
            <person name="Fernandez G.E."/>
            <person name="Lomsadze A."/>
            <person name="Armour M."/>
            <person name="Olukolu B."/>
            <person name="Poorten T."/>
            <person name="Britton C."/>
            <person name="Davik J."/>
            <person name="Ashrafi H."/>
            <person name="Aiden E.L."/>
            <person name="Borodovsky M."/>
            <person name="Worthington M."/>
        </authorList>
    </citation>
    <scope>NUCLEOTIDE SEQUENCE [LARGE SCALE GENOMIC DNA]</scope>
    <source>
        <strain evidence="6">PI 553951</strain>
    </source>
</reference>
<dbReference type="PANTHER" id="PTHR28242">
    <property type="entry name" value="PHOSPHORELAY INTERMEDIATE PROTEIN YPD1"/>
    <property type="match status" value="1"/>
</dbReference>
<dbReference type="InterPro" id="IPR008207">
    <property type="entry name" value="Sig_transdc_His_kin_Hpt_dom"/>
</dbReference>
<dbReference type="SUPFAM" id="SSF47226">
    <property type="entry name" value="Histidine-containing phosphotransfer domain, HPT domain"/>
    <property type="match status" value="1"/>
</dbReference>
<evidence type="ECO:0000313" key="7">
    <source>
        <dbReference type="Proteomes" id="UP001457282"/>
    </source>
</evidence>
<name>A0AAW1WBL4_RUBAR</name>
<dbReference type="InterPro" id="IPR045871">
    <property type="entry name" value="AHP1-5/YPD1"/>
</dbReference>
<keyword evidence="3" id="KW-0597">Phosphoprotein</keyword>
<dbReference type="GO" id="GO:0009736">
    <property type="term" value="P:cytokinin-activated signaling pathway"/>
    <property type="evidence" value="ECO:0007669"/>
    <property type="project" value="UniProtKB-KW"/>
</dbReference>
<comment type="function">
    <text evidence="4">Functions as a two-component phosphorelay mediators between cytokinin sensor histidine kinases and response regulators (B-type ARRs). Plays an important role in propagating cytokinin signal transduction.</text>
</comment>
<evidence type="ECO:0000256" key="3">
    <source>
        <dbReference type="PROSITE-ProRule" id="PRU00110"/>
    </source>
</evidence>
<dbReference type="Pfam" id="PF01627">
    <property type="entry name" value="Hpt"/>
    <property type="match status" value="1"/>
</dbReference>
<dbReference type="Proteomes" id="UP001457282">
    <property type="component" value="Unassembled WGS sequence"/>
</dbReference>
<evidence type="ECO:0000313" key="6">
    <source>
        <dbReference type="EMBL" id="KAK9921208.1"/>
    </source>
</evidence>
<evidence type="ECO:0000259" key="5">
    <source>
        <dbReference type="PROSITE" id="PS50894"/>
    </source>
</evidence>
<sequence>MVLPGLKQQLEHLIQSMAIEGILVEQQFAQVQELQNPDNPNFVSRVLNDFCNGAETSITELNKFLCQEQVEFNKLDISAHLLKGSSASIGAHQMFLATVELLKAVDKEDKEKSLEALKKVTHEYIRIQYKFQTIIQLENKIFDIESKPLLHDGKSAAGPSYSKNI</sequence>
<dbReference type="InterPro" id="IPR036641">
    <property type="entry name" value="HPT_dom_sf"/>
</dbReference>
<evidence type="ECO:0000256" key="4">
    <source>
        <dbReference type="RuleBase" id="RU369004"/>
    </source>
</evidence>
<evidence type="ECO:0000256" key="2">
    <source>
        <dbReference type="ARBA" id="ARBA00023012"/>
    </source>
</evidence>
<dbReference type="Gene3D" id="1.20.120.160">
    <property type="entry name" value="HPT domain"/>
    <property type="match status" value="1"/>
</dbReference>
<dbReference type="GO" id="GO:0000160">
    <property type="term" value="P:phosphorelay signal transduction system"/>
    <property type="evidence" value="ECO:0007669"/>
    <property type="project" value="UniProtKB-UniRule"/>
</dbReference>
<dbReference type="GO" id="GO:0005634">
    <property type="term" value="C:nucleus"/>
    <property type="evidence" value="ECO:0007669"/>
    <property type="project" value="UniProtKB-SubCell"/>
</dbReference>
<accession>A0AAW1WBL4</accession>
<evidence type="ECO:0000256" key="1">
    <source>
        <dbReference type="ARBA" id="ARBA00022864"/>
    </source>
</evidence>
<feature type="domain" description="HPt" evidence="5">
    <location>
        <begin position="39"/>
        <end position="142"/>
    </location>
</feature>